<dbReference type="InterPro" id="IPR001611">
    <property type="entry name" value="Leu-rich_rpt"/>
</dbReference>
<gene>
    <name evidence="4" type="ORF">MCOR_53082</name>
</gene>
<dbReference type="OrthoDB" id="676979at2759"/>
<dbReference type="PANTHER" id="PTHR24369:SF210">
    <property type="entry name" value="CHAOPTIN-RELATED"/>
    <property type="match status" value="1"/>
</dbReference>
<reference evidence="4 5" key="1">
    <citation type="submission" date="2020-06" db="EMBL/GenBank/DDBJ databases">
        <authorList>
            <person name="Li R."/>
            <person name="Bekaert M."/>
        </authorList>
    </citation>
    <scope>NUCLEOTIDE SEQUENCE [LARGE SCALE GENOMIC DNA]</scope>
    <source>
        <strain evidence="5">wild</strain>
    </source>
</reference>
<evidence type="ECO:0000313" key="5">
    <source>
        <dbReference type="Proteomes" id="UP000507470"/>
    </source>
</evidence>
<evidence type="ECO:0000256" key="3">
    <source>
        <dbReference type="ARBA" id="ARBA00022737"/>
    </source>
</evidence>
<dbReference type="GO" id="GO:0005886">
    <property type="term" value="C:plasma membrane"/>
    <property type="evidence" value="ECO:0007669"/>
    <property type="project" value="TreeGrafter"/>
</dbReference>
<sequence length="177" mass="20112">MIIADIRFGIFVILPIVTFIYTDNYHECGKFCKCLLKTRGTRIAICNGSYIPKLPVSVEEIELRNSSMKNIGRFAFINLTLHRLHVLVLSGNSIRHIHPEALVNLTSLSVLEVKNETSLSVDDLKQVLTKVSSRSIKTLRFTNNNWEYLLNDMFASFINSKIKKVYLTGNQFSSING</sequence>
<dbReference type="InterPro" id="IPR050541">
    <property type="entry name" value="LRR_TM_domain-containing"/>
</dbReference>
<dbReference type="EMBL" id="CACVKT020009193">
    <property type="protein sequence ID" value="CAC5420903.1"/>
    <property type="molecule type" value="Genomic_DNA"/>
</dbReference>
<dbReference type="PANTHER" id="PTHR24369">
    <property type="entry name" value="ANTIGEN BSP, PUTATIVE-RELATED"/>
    <property type="match status" value="1"/>
</dbReference>
<keyword evidence="1" id="KW-0433">Leucine-rich repeat</keyword>
<name>A0A6J8ELU0_MYTCO</name>
<protein>
    <submittedName>
        <fullName evidence="4">Uncharacterized protein</fullName>
    </submittedName>
</protein>
<keyword evidence="2" id="KW-0732">Signal</keyword>
<dbReference type="AlphaFoldDB" id="A0A6J8ELU0"/>
<keyword evidence="3" id="KW-0677">Repeat</keyword>
<evidence type="ECO:0000313" key="4">
    <source>
        <dbReference type="EMBL" id="CAC5420903.1"/>
    </source>
</evidence>
<dbReference type="SUPFAM" id="SSF52058">
    <property type="entry name" value="L domain-like"/>
    <property type="match status" value="1"/>
</dbReference>
<dbReference type="Proteomes" id="UP000507470">
    <property type="component" value="Unassembled WGS sequence"/>
</dbReference>
<evidence type="ECO:0000256" key="1">
    <source>
        <dbReference type="ARBA" id="ARBA00022614"/>
    </source>
</evidence>
<dbReference type="Gene3D" id="3.80.10.10">
    <property type="entry name" value="Ribonuclease Inhibitor"/>
    <property type="match status" value="1"/>
</dbReference>
<dbReference type="Pfam" id="PF13855">
    <property type="entry name" value="LRR_8"/>
    <property type="match status" value="1"/>
</dbReference>
<keyword evidence="5" id="KW-1185">Reference proteome</keyword>
<accession>A0A6J8ELU0</accession>
<evidence type="ECO:0000256" key="2">
    <source>
        <dbReference type="ARBA" id="ARBA00022729"/>
    </source>
</evidence>
<dbReference type="InterPro" id="IPR032675">
    <property type="entry name" value="LRR_dom_sf"/>
</dbReference>
<organism evidence="4 5">
    <name type="scientific">Mytilus coruscus</name>
    <name type="common">Sea mussel</name>
    <dbReference type="NCBI Taxonomy" id="42192"/>
    <lineage>
        <taxon>Eukaryota</taxon>
        <taxon>Metazoa</taxon>
        <taxon>Spiralia</taxon>
        <taxon>Lophotrochozoa</taxon>
        <taxon>Mollusca</taxon>
        <taxon>Bivalvia</taxon>
        <taxon>Autobranchia</taxon>
        <taxon>Pteriomorphia</taxon>
        <taxon>Mytilida</taxon>
        <taxon>Mytiloidea</taxon>
        <taxon>Mytilidae</taxon>
        <taxon>Mytilinae</taxon>
        <taxon>Mytilus</taxon>
    </lineage>
</organism>
<proteinExistence type="predicted"/>